<comment type="caution">
    <text evidence="1">The sequence shown here is derived from an EMBL/GenBank/DDBJ whole genome shotgun (WGS) entry which is preliminary data.</text>
</comment>
<evidence type="ECO:0000313" key="1">
    <source>
        <dbReference type="EMBL" id="PLS24076.1"/>
    </source>
</evidence>
<gene>
    <name evidence="1" type="ORF">Tam1G_1912</name>
</gene>
<accession>A0A2N5IQ61</accession>
<reference evidence="1 2" key="1">
    <citation type="submission" date="2017-07" db="EMBL/GenBank/DDBJ databases">
        <title>Bifidobacterium novel species.</title>
        <authorList>
            <person name="Lugli G.A."/>
            <person name="Milani C."/>
            <person name="Duranti S."/>
            <person name="Mangifesta M."/>
        </authorList>
    </citation>
    <scope>NUCLEOTIDE SEQUENCE [LARGE SCALE GENOMIC DNA]</scope>
    <source>
        <strain evidence="1 2">45</strain>
    </source>
</reference>
<dbReference type="AlphaFoldDB" id="A0A2N5IQ61"/>
<dbReference type="Proteomes" id="UP000234855">
    <property type="component" value="Unassembled WGS sequence"/>
</dbReference>
<dbReference type="EMBL" id="NMWV01000029">
    <property type="protein sequence ID" value="PLS24076.1"/>
    <property type="molecule type" value="Genomic_DNA"/>
</dbReference>
<organism evidence="1 2">
    <name type="scientific">Bifidobacterium imperatoris</name>
    <dbReference type="NCBI Taxonomy" id="2020965"/>
    <lineage>
        <taxon>Bacteria</taxon>
        <taxon>Bacillati</taxon>
        <taxon>Actinomycetota</taxon>
        <taxon>Actinomycetes</taxon>
        <taxon>Bifidobacteriales</taxon>
        <taxon>Bifidobacteriaceae</taxon>
        <taxon>Bifidobacterium</taxon>
    </lineage>
</organism>
<proteinExistence type="predicted"/>
<protein>
    <recommendedName>
        <fullName evidence="3">Six-hairpin glycosidase</fullName>
    </recommendedName>
</protein>
<dbReference type="SUPFAM" id="SSF48208">
    <property type="entry name" value="Six-hairpin glycosidases"/>
    <property type="match status" value="1"/>
</dbReference>
<evidence type="ECO:0000313" key="2">
    <source>
        <dbReference type="Proteomes" id="UP000234855"/>
    </source>
</evidence>
<evidence type="ECO:0008006" key="3">
    <source>
        <dbReference type="Google" id="ProtNLM"/>
    </source>
</evidence>
<name>A0A2N5IQ61_9BIFI</name>
<dbReference type="RefSeq" id="WP_242689679.1">
    <property type="nucleotide sequence ID" value="NZ_CP071591.1"/>
</dbReference>
<dbReference type="InterPro" id="IPR008928">
    <property type="entry name" value="6-hairpin_glycosidase_sf"/>
</dbReference>
<sequence length="705" mass="78736">MVVSNTLSFGSGRVLFDYDTNAPIAFVSDVNPRRRYLIDPQLLWHSSGHYWGTGHVVTSLGSFRWCAPEKKIMKRDAQTLTFALDDAGLELEVERCGGADRLAERYTWRNVSGQRLVIRDLGVQTPFNDCYPSRGRALRESVNAHVFAGGAWSWVMAEPMNGSGADHDPILGLIVREGAVNAYSIESRDENTYSNIRGHIVLQVTDRARNAEAFGGQPELALEPDESYTLAWELGWYGSRKEFLEDTNPRAEFSTMCATVGDAITVRSDDPIIVDDSAVQVDSIADKAADGESVILTATKPGVYRVRIGSSADASTTEVLFHRSLRDQARERASYLLRYQRAKGRPGSLAYAFVPVDTRTGLRTEASGWADWGDGSERDAMAIFLQKAVNAGWFADNETSTANGSELPIPSTQEAQQAVDEWAQFAKEHLLDENASTRRDSAYPDDTFGDRIYDLPWMAEFFLDHYQASGDLGDLDLAARILERISELGGQRFLAISYAEVSERAVRELVAAGQESEANRLRQHVIDSANYFTALGTDLPDHEVAYEQSMVAPLVNLLISAYRFTSEEKYLSAIEERLHWLLSFSGPQPDSRLQDIAIRHWDGYWFGIRRQYGDVFPHYWSALTATVLARLPEPLRSTETDRMALNIMRANMANYGEDGSATCAFVFPSSVDGRPAHQADPLANDQDWHLAIWLRLIADEHFPEV</sequence>
<dbReference type="GO" id="GO:0005975">
    <property type="term" value="P:carbohydrate metabolic process"/>
    <property type="evidence" value="ECO:0007669"/>
    <property type="project" value="InterPro"/>
</dbReference>